<evidence type="ECO:0000313" key="2">
    <source>
        <dbReference type="EMBL" id="PIO39419.1"/>
    </source>
</evidence>
<dbReference type="InterPro" id="IPR011524">
    <property type="entry name" value="SARAH_dom"/>
</dbReference>
<dbReference type="AlphaFoldDB" id="A0A2G9SGX1"/>
<evidence type="ECO:0000259" key="1">
    <source>
        <dbReference type="PROSITE" id="PS50951"/>
    </source>
</evidence>
<proteinExistence type="predicted"/>
<dbReference type="PANTHER" id="PTHR22738:SF3">
    <property type="entry name" value="RAS ASSOCIATION DOMAIN-CONTAINING PROTEIN 6"/>
    <property type="match status" value="1"/>
</dbReference>
<dbReference type="InterPro" id="IPR049787">
    <property type="entry name" value="SARAH_RASSF6"/>
</dbReference>
<sequence length="134" mass="15677">MGSKKTSIFTPAFGSETKVMINSTMKTKEVIEQLLHKFMKKLKDTDLPLWERLLQGPSGSIARMFLMDREAEEISCDVAQYIKFNLPLLEKILQRLNEEEEREIQRTVDKYIYEKSIVLQYLNVKTVKKTETTV</sequence>
<protein>
    <recommendedName>
        <fullName evidence="1">SARAH domain-containing protein</fullName>
    </recommendedName>
</protein>
<dbReference type="Pfam" id="PF16517">
    <property type="entry name" value="Nore1-SARAH"/>
    <property type="match status" value="1"/>
</dbReference>
<dbReference type="OrthoDB" id="9976881at2759"/>
<accession>A0A2G9SGX1</accession>
<organism evidence="2">
    <name type="scientific">Aquarana catesbeiana</name>
    <name type="common">American bullfrog</name>
    <name type="synonym">Rana catesbeiana</name>
    <dbReference type="NCBI Taxonomy" id="8400"/>
    <lineage>
        <taxon>Eukaryota</taxon>
        <taxon>Metazoa</taxon>
        <taxon>Chordata</taxon>
        <taxon>Craniata</taxon>
        <taxon>Vertebrata</taxon>
        <taxon>Euteleostomi</taxon>
        <taxon>Amphibia</taxon>
        <taxon>Batrachia</taxon>
        <taxon>Anura</taxon>
        <taxon>Neobatrachia</taxon>
        <taxon>Ranoidea</taxon>
        <taxon>Ranidae</taxon>
        <taxon>Aquarana</taxon>
    </lineage>
</organism>
<dbReference type="Gene3D" id="3.10.20.90">
    <property type="entry name" value="Phosphatidylinositol 3-kinase Catalytic Subunit, Chain A, domain 1"/>
    <property type="match status" value="1"/>
</dbReference>
<dbReference type="EMBL" id="KV924208">
    <property type="protein sequence ID" value="PIO39419.1"/>
    <property type="molecule type" value="Genomic_DNA"/>
</dbReference>
<gene>
    <name evidence="2" type="ORF">AB205_0206450</name>
</gene>
<reference evidence="2" key="1">
    <citation type="submission" date="2017-08" db="EMBL/GenBank/DDBJ databases">
        <title>Assembly of the North American Bullfrog Genome.</title>
        <authorList>
            <person name="Warren R.L."/>
            <person name="Vandervalk B.P."/>
            <person name="Kucuk E."/>
            <person name="Birol I."/>
            <person name="Helbing C."/>
            <person name="Pandoh P."/>
            <person name="Behsaz B."/>
            <person name="Mohamadi H."/>
            <person name="Chu J."/>
            <person name="Jackman S."/>
            <person name="Hammond S.A."/>
            <person name="Veldhoen N."/>
            <person name="Kirk H."/>
            <person name="Zhao Y."/>
            <person name="Coope R."/>
            <person name="Pleasance S."/>
            <person name="Moore R."/>
            <person name="Holt R."/>
        </authorList>
    </citation>
    <scope>NUCLEOTIDE SEQUENCE</scope>
    <source>
        <strain evidence="2">Bruno</strain>
        <tissue evidence="2">Liver</tissue>
    </source>
</reference>
<dbReference type="InterPro" id="IPR033614">
    <property type="entry name" value="RASSF1-6"/>
</dbReference>
<dbReference type="CDD" id="cd21895">
    <property type="entry name" value="SARAH_RASSF6"/>
    <property type="match status" value="1"/>
</dbReference>
<name>A0A2G9SGX1_AQUCT</name>
<feature type="domain" description="SARAH" evidence="1">
    <location>
        <begin position="78"/>
        <end position="125"/>
    </location>
</feature>
<dbReference type="PANTHER" id="PTHR22738">
    <property type="entry name" value="RASSF"/>
    <property type="match status" value="1"/>
</dbReference>
<dbReference type="GO" id="GO:0007165">
    <property type="term" value="P:signal transduction"/>
    <property type="evidence" value="ECO:0007669"/>
    <property type="project" value="InterPro"/>
</dbReference>
<dbReference type="PROSITE" id="PS50951">
    <property type="entry name" value="SARAH"/>
    <property type="match status" value="1"/>
</dbReference>